<evidence type="ECO:0000256" key="9">
    <source>
        <dbReference type="ARBA" id="ARBA00038146"/>
    </source>
</evidence>
<keyword evidence="7" id="KW-0496">Mitochondrion</keyword>
<gene>
    <name evidence="13" type="ORF">JAAARDRAFT_133094</name>
</gene>
<dbReference type="FunCoup" id="A0A067PMM0">
    <property type="interactions" value="228"/>
</dbReference>
<evidence type="ECO:0000313" key="13">
    <source>
        <dbReference type="EMBL" id="KDQ56024.1"/>
    </source>
</evidence>
<comment type="similarity">
    <text evidence="9">Belongs to the peptidase M16 family. UQCRC2/QCR2 subfamily.</text>
</comment>
<dbReference type="Proteomes" id="UP000027265">
    <property type="component" value="Unassembled WGS sequence"/>
</dbReference>
<evidence type="ECO:0000256" key="5">
    <source>
        <dbReference type="ARBA" id="ARBA00022946"/>
    </source>
</evidence>
<evidence type="ECO:0000256" key="6">
    <source>
        <dbReference type="ARBA" id="ARBA00022982"/>
    </source>
</evidence>
<sequence length="428" mass="44205">MLASTTRSVSRLARSSRTFATVVDSAGVKVAAVDYGQPTSAVTFLVKGGSRFETKPGVAHALKNFAFKSTGKRSALGTVRESELYGGVLSSTLSREHLALTAEFLRGDEEFFVDVLSSFITSAKYTRHEFEEFVLPSLEADSLAAQADPLTRALELAHTLAFRSGLGSSLFASPHAHLTHQDIQSYASSIFTKGNLAVLGTGIDQATLSKLVEKSLASLSASGAAPSTTPSSYFGGESRLENAHGPQTVFIGFGATGVPSAELAALSAHLSSTPSVKWSQGTSPVSAGIPEDASVQTVLLPYSDAALFGLIVQGATPEAVKEAAKVAVKALKEAAAPGGIKNEDFGKAVSKAKFQAASAIDSRDGLFSVLGAKVLAGSQASVDSTLTALDKLTPSAFSKTSSTLLKAKPTFVAVGDANALPFPDEVGL</sequence>
<keyword evidence="8" id="KW-0472">Membrane</keyword>
<accession>A0A067PMM0</accession>
<dbReference type="InterPro" id="IPR050361">
    <property type="entry name" value="MPP/UQCRC_Complex"/>
</dbReference>
<reference evidence="14" key="1">
    <citation type="journal article" date="2014" name="Proc. Natl. Acad. Sci. U.S.A.">
        <title>Extensive sampling of basidiomycete genomes demonstrates inadequacy of the white-rot/brown-rot paradigm for wood decay fungi.</title>
        <authorList>
            <person name="Riley R."/>
            <person name="Salamov A.A."/>
            <person name="Brown D.W."/>
            <person name="Nagy L.G."/>
            <person name="Floudas D."/>
            <person name="Held B.W."/>
            <person name="Levasseur A."/>
            <person name="Lombard V."/>
            <person name="Morin E."/>
            <person name="Otillar R."/>
            <person name="Lindquist E.A."/>
            <person name="Sun H."/>
            <person name="LaButti K.M."/>
            <person name="Schmutz J."/>
            <person name="Jabbour D."/>
            <person name="Luo H."/>
            <person name="Baker S.E."/>
            <person name="Pisabarro A.G."/>
            <person name="Walton J.D."/>
            <person name="Blanchette R.A."/>
            <person name="Henrissat B."/>
            <person name="Martin F."/>
            <person name="Cullen D."/>
            <person name="Hibbett D.S."/>
            <person name="Grigoriev I.V."/>
        </authorList>
    </citation>
    <scope>NUCLEOTIDE SEQUENCE [LARGE SCALE GENOMIC DNA]</scope>
    <source>
        <strain evidence="14">MUCL 33604</strain>
    </source>
</reference>
<proteinExistence type="inferred from homology"/>
<evidence type="ECO:0000259" key="12">
    <source>
        <dbReference type="Pfam" id="PF05193"/>
    </source>
</evidence>
<dbReference type="InParanoid" id="A0A067PMM0"/>
<evidence type="ECO:0000256" key="10">
    <source>
        <dbReference type="ARBA" id="ARBA00040751"/>
    </source>
</evidence>
<comment type="subcellular location">
    <subcellularLocation>
        <location evidence="1">Mitochondrion inner membrane</location>
        <topology evidence="1">Peripheral membrane protein</topology>
        <orientation evidence="1">Matrix side</orientation>
    </subcellularLocation>
</comment>
<dbReference type="EMBL" id="KL197723">
    <property type="protein sequence ID" value="KDQ56024.1"/>
    <property type="molecule type" value="Genomic_DNA"/>
</dbReference>
<keyword evidence="5" id="KW-0809">Transit peptide</keyword>
<evidence type="ECO:0000256" key="4">
    <source>
        <dbReference type="ARBA" id="ARBA00022792"/>
    </source>
</evidence>
<dbReference type="FunFam" id="3.30.830.10:FF:000021">
    <property type="entry name" value="Cytochrome b-c1 complex subunit 2"/>
    <property type="match status" value="1"/>
</dbReference>
<keyword evidence="4" id="KW-0999">Mitochondrion inner membrane</keyword>
<dbReference type="PANTHER" id="PTHR11851:SF209">
    <property type="entry name" value="CYTOCHROME B-C1 COMPLEX SUBUNIT 2, MITOCHONDRIAL"/>
    <property type="match status" value="1"/>
</dbReference>
<dbReference type="Pfam" id="PF05193">
    <property type="entry name" value="Peptidase_M16_C"/>
    <property type="match status" value="1"/>
</dbReference>
<evidence type="ECO:0000259" key="11">
    <source>
        <dbReference type="Pfam" id="PF00675"/>
    </source>
</evidence>
<protein>
    <recommendedName>
        <fullName evidence="10">Cytochrome b-c1 complex subunit 2, mitochondrial</fullName>
    </recommendedName>
</protein>
<dbReference type="InterPro" id="IPR007863">
    <property type="entry name" value="Peptidase_M16_C"/>
</dbReference>
<feature type="domain" description="Peptidase M16 N-terminal" evidence="11">
    <location>
        <begin position="33"/>
        <end position="171"/>
    </location>
</feature>
<evidence type="ECO:0000256" key="7">
    <source>
        <dbReference type="ARBA" id="ARBA00023128"/>
    </source>
</evidence>
<keyword evidence="3" id="KW-0679">Respiratory chain</keyword>
<dbReference type="OrthoDB" id="6369905at2759"/>
<evidence type="ECO:0000256" key="1">
    <source>
        <dbReference type="ARBA" id="ARBA00004443"/>
    </source>
</evidence>
<evidence type="ECO:0000313" key="14">
    <source>
        <dbReference type="Proteomes" id="UP000027265"/>
    </source>
</evidence>
<name>A0A067PMM0_9AGAM</name>
<dbReference type="GO" id="GO:0046872">
    <property type="term" value="F:metal ion binding"/>
    <property type="evidence" value="ECO:0007669"/>
    <property type="project" value="InterPro"/>
</dbReference>
<dbReference type="STRING" id="933084.A0A067PMM0"/>
<dbReference type="Gene3D" id="3.30.830.10">
    <property type="entry name" value="Metalloenzyme, LuxS/M16 peptidase-like"/>
    <property type="match status" value="2"/>
</dbReference>
<dbReference type="HOGENOM" id="CLU_009902_0_1_1"/>
<dbReference type="GO" id="GO:0005743">
    <property type="term" value="C:mitochondrial inner membrane"/>
    <property type="evidence" value="ECO:0007669"/>
    <property type="project" value="UniProtKB-SubCell"/>
</dbReference>
<keyword evidence="2" id="KW-0813">Transport</keyword>
<keyword evidence="14" id="KW-1185">Reference proteome</keyword>
<keyword evidence="6" id="KW-0249">Electron transport</keyword>
<feature type="domain" description="Peptidase M16 C-terminal" evidence="12">
    <location>
        <begin position="178"/>
        <end position="349"/>
    </location>
</feature>
<evidence type="ECO:0000256" key="8">
    <source>
        <dbReference type="ARBA" id="ARBA00023136"/>
    </source>
</evidence>
<dbReference type="PANTHER" id="PTHR11851">
    <property type="entry name" value="METALLOPROTEASE"/>
    <property type="match status" value="1"/>
</dbReference>
<dbReference type="SUPFAM" id="SSF63411">
    <property type="entry name" value="LuxS/MPP-like metallohydrolase"/>
    <property type="match status" value="2"/>
</dbReference>
<organism evidence="13 14">
    <name type="scientific">Jaapia argillacea MUCL 33604</name>
    <dbReference type="NCBI Taxonomy" id="933084"/>
    <lineage>
        <taxon>Eukaryota</taxon>
        <taxon>Fungi</taxon>
        <taxon>Dikarya</taxon>
        <taxon>Basidiomycota</taxon>
        <taxon>Agaricomycotina</taxon>
        <taxon>Agaricomycetes</taxon>
        <taxon>Agaricomycetidae</taxon>
        <taxon>Jaapiales</taxon>
        <taxon>Jaapiaceae</taxon>
        <taxon>Jaapia</taxon>
    </lineage>
</organism>
<evidence type="ECO:0000256" key="2">
    <source>
        <dbReference type="ARBA" id="ARBA00022448"/>
    </source>
</evidence>
<dbReference type="InterPro" id="IPR011765">
    <property type="entry name" value="Pept_M16_N"/>
</dbReference>
<dbReference type="AlphaFoldDB" id="A0A067PMM0"/>
<evidence type="ECO:0000256" key="3">
    <source>
        <dbReference type="ARBA" id="ARBA00022660"/>
    </source>
</evidence>
<dbReference type="InterPro" id="IPR011249">
    <property type="entry name" value="Metalloenz_LuxS/M16"/>
</dbReference>
<dbReference type="Pfam" id="PF00675">
    <property type="entry name" value="Peptidase_M16"/>
    <property type="match status" value="1"/>
</dbReference>